<dbReference type="InterPro" id="IPR050168">
    <property type="entry name" value="AAA_ATPase_domain"/>
</dbReference>
<dbReference type="AlphaFoldDB" id="A0A9W8IBM0"/>
<organism evidence="5 6">
    <name type="scientific">Coemansia brasiliensis</name>
    <dbReference type="NCBI Taxonomy" id="2650707"/>
    <lineage>
        <taxon>Eukaryota</taxon>
        <taxon>Fungi</taxon>
        <taxon>Fungi incertae sedis</taxon>
        <taxon>Zoopagomycota</taxon>
        <taxon>Kickxellomycotina</taxon>
        <taxon>Kickxellomycetes</taxon>
        <taxon>Kickxellales</taxon>
        <taxon>Kickxellaceae</taxon>
        <taxon>Coemansia</taxon>
    </lineage>
</organism>
<evidence type="ECO:0000313" key="6">
    <source>
        <dbReference type="Proteomes" id="UP001139887"/>
    </source>
</evidence>
<name>A0A9W8IBM0_9FUNG</name>
<dbReference type="Proteomes" id="UP001139887">
    <property type="component" value="Unassembled WGS sequence"/>
</dbReference>
<evidence type="ECO:0000259" key="4">
    <source>
        <dbReference type="Pfam" id="PF17862"/>
    </source>
</evidence>
<dbReference type="InterPro" id="IPR041569">
    <property type="entry name" value="AAA_lid_3"/>
</dbReference>
<dbReference type="Pfam" id="PF17862">
    <property type="entry name" value="AAA_lid_3"/>
    <property type="match status" value="1"/>
</dbReference>
<dbReference type="Gene3D" id="3.40.50.300">
    <property type="entry name" value="P-loop containing nucleotide triphosphate hydrolases"/>
    <property type="match status" value="1"/>
</dbReference>
<feature type="non-terminal residue" evidence="5">
    <location>
        <position position="1"/>
    </location>
</feature>
<proteinExistence type="predicted"/>
<dbReference type="PANTHER" id="PTHR23077:SF27">
    <property type="entry name" value="ATPASE FAMILY GENE 2 PROTEIN HOMOLOG A"/>
    <property type="match status" value="1"/>
</dbReference>
<sequence length="132" mass="14891">LDGIEPLVSVTVVAATNRPDVLDPGILRPDRIDRQIYIGPPDCAAREEILRLQFRKIAVAPDVNIVDLAQRTSGFSGAEVVSLCQEAGIEAMTQNPDAECVEMRHFNACLLKFKPRITHDMLEFYNNWRRTR</sequence>
<dbReference type="GO" id="GO:0005737">
    <property type="term" value="C:cytoplasm"/>
    <property type="evidence" value="ECO:0007669"/>
    <property type="project" value="TreeGrafter"/>
</dbReference>
<evidence type="ECO:0000313" key="5">
    <source>
        <dbReference type="EMBL" id="KAJ2845606.1"/>
    </source>
</evidence>
<dbReference type="SUPFAM" id="SSF52540">
    <property type="entry name" value="P-loop containing nucleoside triphosphate hydrolases"/>
    <property type="match status" value="1"/>
</dbReference>
<protein>
    <submittedName>
        <fullName evidence="5">AAA+-type ATPase</fullName>
    </submittedName>
</protein>
<keyword evidence="6" id="KW-1185">Reference proteome</keyword>
<gene>
    <name evidence="5" type="primary">AFG2_1</name>
    <name evidence="5" type="ORF">IWW36_004715</name>
</gene>
<dbReference type="Pfam" id="PF00004">
    <property type="entry name" value="AAA"/>
    <property type="match status" value="1"/>
</dbReference>
<dbReference type="InterPro" id="IPR027417">
    <property type="entry name" value="P-loop_NTPase"/>
</dbReference>
<evidence type="ECO:0000256" key="2">
    <source>
        <dbReference type="ARBA" id="ARBA00022840"/>
    </source>
</evidence>
<dbReference type="OrthoDB" id="27435at2759"/>
<evidence type="ECO:0000256" key="1">
    <source>
        <dbReference type="ARBA" id="ARBA00022741"/>
    </source>
</evidence>
<dbReference type="FunFam" id="1.10.8.60:FF:000178">
    <property type="entry name" value="CDC48/VCP homolog, AAA superfamily"/>
    <property type="match status" value="1"/>
</dbReference>
<reference evidence="5" key="1">
    <citation type="submission" date="2022-07" db="EMBL/GenBank/DDBJ databases">
        <title>Phylogenomic reconstructions and comparative analyses of Kickxellomycotina fungi.</title>
        <authorList>
            <person name="Reynolds N.K."/>
            <person name="Stajich J.E."/>
            <person name="Barry K."/>
            <person name="Grigoriev I.V."/>
            <person name="Crous P."/>
            <person name="Smith M.E."/>
        </authorList>
    </citation>
    <scope>NUCLEOTIDE SEQUENCE</scope>
    <source>
        <strain evidence="5">NRRL 1566</strain>
    </source>
</reference>
<evidence type="ECO:0000259" key="3">
    <source>
        <dbReference type="Pfam" id="PF00004"/>
    </source>
</evidence>
<dbReference type="InterPro" id="IPR003959">
    <property type="entry name" value="ATPase_AAA_core"/>
</dbReference>
<dbReference type="GO" id="GO:0016887">
    <property type="term" value="F:ATP hydrolysis activity"/>
    <property type="evidence" value="ECO:0007669"/>
    <property type="project" value="InterPro"/>
</dbReference>
<keyword evidence="1" id="KW-0547">Nucleotide-binding</keyword>
<feature type="domain" description="ATPase AAA-type core" evidence="3">
    <location>
        <begin position="9"/>
        <end position="39"/>
    </location>
</feature>
<comment type="caution">
    <text evidence="5">The sequence shown here is derived from an EMBL/GenBank/DDBJ whole genome shotgun (WGS) entry which is preliminary data.</text>
</comment>
<keyword evidence="2" id="KW-0067">ATP-binding</keyword>
<accession>A0A9W8IBM0</accession>
<dbReference type="Gene3D" id="1.10.8.60">
    <property type="match status" value="1"/>
</dbReference>
<dbReference type="GO" id="GO:0005524">
    <property type="term" value="F:ATP binding"/>
    <property type="evidence" value="ECO:0007669"/>
    <property type="project" value="UniProtKB-KW"/>
</dbReference>
<dbReference type="EMBL" id="JANBUW010000759">
    <property type="protein sequence ID" value="KAJ2845606.1"/>
    <property type="molecule type" value="Genomic_DNA"/>
</dbReference>
<feature type="domain" description="AAA ATPase AAA+ lid" evidence="4">
    <location>
        <begin position="62"/>
        <end position="107"/>
    </location>
</feature>
<dbReference type="PANTHER" id="PTHR23077">
    <property type="entry name" value="AAA-FAMILY ATPASE"/>
    <property type="match status" value="1"/>
</dbReference>